<dbReference type="AlphaFoldDB" id="U4LEQ1"/>
<dbReference type="OrthoDB" id="10275211at2759"/>
<feature type="region of interest" description="Disordered" evidence="1">
    <location>
        <begin position="1"/>
        <end position="30"/>
    </location>
</feature>
<name>U4LEQ1_PYROM</name>
<feature type="compositionally biased region" description="Low complexity" evidence="1">
    <location>
        <begin position="1"/>
        <end position="17"/>
    </location>
</feature>
<evidence type="ECO:0000313" key="2">
    <source>
        <dbReference type="EMBL" id="CCX30328.1"/>
    </source>
</evidence>
<proteinExistence type="predicted"/>
<reference evidence="2 3" key="1">
    <citation type="journal article" date="2013" name="PLoS Genet.">
        <title>The genome and development-dependent transcriptomes of Pyronema confluens: a window into fungal evolution.</title>
        <authorList>
            <person name="Traeger S."/>
            <person name="Altegoer F."/>
            <person name="Freitag M."/>
            <person name="Gabaldon T."/>
            <person name="Kempken F."/>
            <person name="Kumar A."/>
            <person name="Marcet-Houben M."/>
            <person name="Poggeler S."/>
            <person name="Stajich J.E."/>
            <person name="Nowrousian M."/>
        </authorList>
    </citation>
    <scope>NUCLEOTIDE SEQUENCE [LARGE SCALE GENOMIC DNA]</scope>
    <source>
        <strain evidence="3">CBS 100304</strain>
        <tissue evidence="2">Vegetative mycelium</tissue>
    </source>
</reference>
<gene>
    <name evidence="2" type="ORF">PCON_08525</name>
</gene>
<evidence type="ECO:0000256" key="1">
    <source>
        <dbReference type="SAM" id="MobiDB-lite"/>
    </source>
</evidence>
<organism evidence="2 3">
    <name type="scientific">Pyronema omphalodes (strain CBS 100304)</name>
    <name type="common">Pyronema confluens</name>
    <dbReference type="NCBI Taxonomy" id="1076935"/>
    <lineage>
        <taxon>Eukaryota</taxon>
        <taxon>Fungi</taxon>
        <taxon>Dikarya</taxon>
        <taxon>Ascomycota</taxon>
        <taxon>Pezizomycotina</taxon>
        <taxon>Pezizomycetes</taxon>
        <taxon>Pezizales</taxon>
        <taxon>Pyronemataceae</taxon>
        <taxon>Pyronema</taxon>
    </lineage>
</organism>
<dbReference type="Proteomes" id="UP000018144">
    <property type="component" value="Unassembled WGS sequence"/>
</dbReference>
<accession>U4LEQ1</accession>
<sequence length="191" mass="21938">MAFPKSSTGNSNRTNRSPQKRKQEEEVVGESPLDEYHLFIYKVNKDQNLKEHRTVPHSYDMYGGSAKRVGKDYERFIKASNKAHPGETWYGGGDVTLFRDDEGDPEDVRGITAPQVRIEDIPGQRMMRPKHEIIKMAKSAGYSSAEIAVWGDTIMESDITPDPEGWQETLEMMEKGYPVWVREEFEIQPLR</sequence>
<keyword evidence="3" id="KW-1185">Reference proteome</keyword>
<protein>
    <submittedName>
        <fullName evidence="2">Uncharacterized protein</fullName>
    </submittedName>
</protein>
<evidence type="ECO:0000313" key="3">
    <source>
        <dbReference type="Proteomes" id="UP000018144"/>
    </source>
</evidence>
<dbReference type="EMBL" id="HF935439">
    <property type="protein sequence ID" value="CCX30328.1"/>
    <property type="molecule type" value="Genomic_DNA"/>
</dbReference>